<accession>A0A542XCK9</accession>
<reference evidence="6 7" key="1">
    <citation type="submission" date="2019-06" db="EMBL/GenBank/DDBJ databases">
        <title>Sequencing the genomes of 1000 actinobacteria strains.</title>
        <authorList>
            <person name="Klenk H.-P."/>
        </authorList>
    </citation>
    <scope>NUCLEOTIDE SEQUENCE [LARGE SCALE GENOMIC DNA]</scope>
    <source>
        <strain evidence="6 7">DSM 24617</strain>
    </source>
</reference>
<keyword evidence="7" id="KW-1185">Reference proteome</keyword>
<evidence type="ECO:0000313" key="6">
    <source>
        <dbReference type="EMBL" id="TQL33600.1"/>
    </source>
</evidence>
<dbReference type="PANTHER" id="PTHR30480">
    <property type="entry name" value="BETA-HEXOSAMINIDASE-RELATED"/>
    <property type="match status" value="1"/>
</dbReference>
<proteinExistence type="inferred from homology"/>
<evidence type="ECO:0000256" key="4">
    <source>
        <dbReference type="SAM" id="MobiDB-lite"/>
    </source>
</evidence>
<evidence type="ECO:0000256" key="1">
    <source>
        <dbReference type="ARBA" id="ARBA00005336"/>
    </source>
</evidence>
<dbReference type="InterPro" id="IPR036962">
    <property type="entry name" value="Glyco_hydro_3_N_sf"/>
</dbReference>
<dbReference type="RefSeq" id="WP_211344564.1">
    <property type="nucleotide sequence ID" value="NZ_CAJTBP010000001.1"/>
</dbReference>
<evidence type="ECO:0000313" key="7">
    <source>
        <dbReference type="Proteomes" id="UP000318336"/>
    </source>
</evidence>
<sequence length="508" mass="52122">MSDAAELRRLAHRVVMPGFDGTSAPAWVLAAAAEGLGGVCLFGHNVQTPEQLRALTDELHAAGPLLVAVDEEGGIVSRLGAIGGSQHVGAAALGMASDPDLTRQVAAAIGADLAAAGIDLDLAPVVDVSSDPDNPVIGVRAFGTEPSVVAEHARAYVEGLREARILSCAKHFPGHGDTRVDSHVGLPRIDVDLETLRARDLVPFAAAVEAGADVVMTAHIVFPALDERPATLSRTVLRLLREDLGFTGLITSDAMDMRAIVDSVGLAPGCVAALDAGVDLVGLGNPVLGSPEGDDETTFRSVVDAVVAAVGSGELAPERLREAAGRVDALAARGAARGTAEDAAAVRAPRSSPADEEAAARSLRVTPCAEAVRGSLRGTPSIVDVRRHRNVAGGRNAGLVGDELRRRLPGATITRAFEATGVVGGQAAGEVSEGELPDRADAILTGSPWLDERESAALATLLAHNPDAVVICTGWAPEATMLSPARNVVRTFGDSAPTARAVADLLVR</sequence>
<dbReference type="SUPFAM" id="SSF51445">
    <property type="entry name" value="(Trans)glycosidases"/>
    <property type="match status" value="1"/>
</dbReference>
<dbReference type="GO" id="GO:0004553">
    <property type="term" value="F:hydrolase activity, hydrolyzing O-glycosyl compounds"/>
    <property type="evidence" value="ECO:0007669"/>
    <property type="project" value="InterPro"/>
</dbReference>
<feature type="compositionally biased region" description="Low complexity" evidence="4">
    <location>
        <begin position="342"/>
        <end position="352"/>
    </location>
</feature>
<evidence type="ECO:0000256" key="2">
    <source>
        <dbReference type="ARBA" id="ARBA00022801"/>
    </source>
</evidence>
<dbReference type="AlphaFoldDB" id="A0A542XCK9"/>
<keyword evidence="2" id="KW-0378">Hydrolase</keyword>
<dbReference type="GO" id="GO:0005975">
    <property type="term" value="P:carbohydrate metabolic process"/>
    <property type="evidence" value="ECO:0007669"/>
    <property type="project" value="InterPro"/>
</dbReference>
<dbReference type="GO" id="GO:0009254">
    <property type="term" value="P:peptidoglycan turnover"/>
    <property type="evidence" value="ECO:0007669"/>
    <property type="project" value="TreeGrafter"/>
</dbReference>
<organism evidence="6 7">
    <name type="scientific">Barrientosiimonas humi</name>
    <dbReference type="NCBI Taxonomy" id="999931"/>
    <lineage>
        <taxon>Bacteria</taxon>
        <taxon>Bacillati</taxon>
        <taxon>Actinomycetota</taxon>
        <taxon>Actinomycetes</taxon>
        <taxon>Micrococcales</taxon>
        <taxon>Dermacoccaceae</taxon>
        <taxon>Barrientosiimonas</taxon>
    </lineage>
</organism>
<dbReference type="PANTHER" id="PTHR30480:SF16">
    <property type="entry name" value="GLYCOSIDE HYDROLASE FAMILY 3 DOMAIN PROTEIN"/>
    <property type="match status" value="1"/>
</dbReference>
<name>A0A542XCK9_9MICO</name>
<evidence type="ECO:0000259" key="5">
    <source>
        <dbReference type="Pfam" id="PF00933"/>
    </source>
</evidence>
<gene>
    <name evidence="6" type="ORF">FB554_1750</name>
</gene>
<dbReference type="Gene3D" id="3.20.20.300">
    <property type="entry name" value="Glycoside hydrolase, family 3, N-terminal domain"/>
    <property type="match status" value="1"/>
</dbReference>
<dbReference type="Proteomes" id="UP000318336">
    <property type="component" value="Unassembled WGS sequence"/>
</dbReference>
<keyword evidence="3" id="KW-0326">Glycosidase</keyword>
<feature type="domain" description="Glycoside hydrolase family 3 N-terminal" evidence="5">
    <location>
        <begin position="34"/>
        <end position="328"/>
    </location>
</feature>
<evidence type="ECO:0000256" key="3">
    <source>
        <dbReference type="ARBA" id="ARBA00023295"/>
    </source>
</evidence>
<dbReference type="InterPro" id="IPR001764">
    <property type="entry name" value="Glyco_hydro_3_N"/>
</dbReference>
<comment type="caution">
    <text evidence="6">The sequence shown here is derived from an EMBL/GenBank/DDBJ whole genome shotgun (WGS) entry which is preliminary data.</text>
</comment>
<dbReference type="InterPro" id="IPR050226">
    <property type="entry name" value="NagZ_Beta-hexosaminidase"/>
</dbReference>
<dbReference type="EMBL" id="VFOK01000001">
    <property type="protein sequence ID" value="TQL33600.1"/>
    <property type="molecule type" value="Genomic_DNA"/>
</dbReference>
<comment type="similarity">
    <text evidence="1">Belongs to the glycosyl hydrolase 3 family.</text>
</comment>
<dbReference type="InterPro" id="IPR017853">
    <property type="entry name" value="GH"/>
</dbReference>
<dbReference type="Pfam" id="PF00933">
    <property type="entry name" value="Glyco_hydro_3"/>
    <property type="match status" value="1"/>
</dbReference>
<protein>
    <submittedName>
        <fullName evidence="6">Beta-N-acetylhexosaminidase</fullName>
    </submittedName>
</protein>
<feature type="region of interest" description="Disordered" evidence="4">
    <location>
        <begin position="342"/>
        <end position="361"/>
    </location>
</feature>